<dbReference type="AlphaFoldDB" id="A0A5N6U801"/>
<dbReference type="Pfam" id="PF05648">
    <property type="entry name" value="PEX11"/>
    <property type="match status" value="1"/>
</dbReference>
<keyword evidence="3" id="KW-0576">Peroxisome</keyword>
<evidence type="ECO:0000313" key="6">
    <source>
        <dbReference type="EMBL" id="KAE8154716.1"/>
    </source>
</evidence>
<sequence length="310" mass="34684">MADTEQPPVSSPPVAEQQETPNVGNSASSAGAAPSRPSSVNVARHQLLAALRATDTVIGRLDKLMLTANGQERVFAVTGYLTHALHHLLVSAPWIVLQTRLGLLARLRSKTKAPTTPNTPPAQSRLLALSALMSETRFSLRLLGLFPLWTWGSETIRSPPSDRIIYALTLLQVFVNMIYQALENMGFLASKGVISKKLLDRWGGIDKWYLWSTRAWFGHIFLQFFVLWRQHVLRKRKMGTETSAEKREEALQAEFRAWKKSLVNNTCWAPLCLHWCFEKGIGFPDNLSGVVSFIAGAWGFWDLWTATGRS</sequence>
<evidence type="ECO:0000256" key="2">
    <source>
        <dbReference type="ARBA" id="ARBA00023136"/>
    </source>
</evidence>
<keyword evidence="1" id="KW-0962">Peroxisome biogenesis</keyword>
<dbReference type="InterPro" id="IPR008733">
    <property type="entry name" value="PEX11"/>
</dbReference>
<keyword evidence="7" id="KW-1185">Reference proteome</keyword>
<keyword evidence="2" id="KW-0472">Membrane</keyword>
<evidence type="ECO:0008006" key="8">
    <source>
        <dbReference type="Google" id="ProtNLM"/>
    </source>
</evidence>
<feature type="compositionally biased region" description="Low complexity" evidence="5">
    <location>
        <begin position="22"/>
        <end position="38"/>
    </location>
</feature>
<evidence type="ECO:0000256" key="3">
    <source>
        <dbReference type="ARBA" id="ARBA00023140"/>
    </source>
</evidence>
<organism evidence="6 7">
    <name type="scientific">Aspergillus avenaceus</name>
    <dbReference type="NCBI Taxonomy" id="36643"/>
    <lineage>
        <taxon>Eukaryota</taxon>
        <taxon>Fungi</taxon>
        <taxon>Dikarya</taxon>
        <taxon>Ascomycota</taxon>
        <taxon>Pezizomycotina</taxon>
        <taxon>Eurotiomycetes</taxon>
        <taxon>Eurotiomycetidae</taxon>
        <taxon>Eurotiales</taxon>
        <taxon>Aspergillaceae</taxon>
        <taxon>Aspergillus</taxon>
        <taxon>Aspergillus subgen. Circumdati</taxon>
    </lineage>
</organism>
<feature type="region of interest" description="Disordered" evidence="5">
    <location>
        <begin position="1"/>
        <end position="38"/>
    </location>
</feature>
<dbReference type="Proteomes" id="UP000325780">
    <property type="component" value="Unassembled WGS sequence"/>
</dbReference>
<name>A0A5N6U801_ASPAV</name>
<reference evidence="6 7" key="1">
    <citation type="submission" date="2019-04" db="EMBL/GenBank/DDBJ databases">
        <title>Friends and foes A comparative genomics study of 23 Aspergillus species from section Flavi.</title>
        <authorList>
            <consortium name="DOE Joint Genome Institute"/>
            <person name="Kjaerbolling I."/>
            <person name="Vesth T."/>
            <person name="Frisvad J.C."/>
            <person name="Nybo J.L."/>
            <person name="Theobald S."/>
            <person name="Kildgaard S."/>
            <person name="Isbrandt T."/>
            <person name="Kuo A."/>
            <person name="Sato A."/>
            <person name="Lyhne E.K."/>
            <person name="Kogle M.E."/>
            <person name="Wiebenga A."/>
            <person name="Kun R.S."/>
            <person name="Lubbers R.J."/>
            <person name="Makela M.R."/>
            <person name="Barry K."/>
            <person name="Chovatia M."/>
            <person name="Clum A."/>
            <person name="Daum C."/>
            <person name="Haridas S."/>
            <person name="He G."/>
            <person name="LaButti K."/>
            <person name="Lipzen A."/>
            <person name="Mondo S."/>
            <person name="Riley R."/>
            <person name="Salamov A."/>
            <person name="Simmons B.A."/>
            <person name="Magnuson J.K."/>
            <person name="Henrissat B."/>
            <person name="Mortensen U.H."/>
            <person name="Larsen T.O."/>
            <person name="Devries R.P."/>
            <person name="Grigoriev I.V."/>
            <person name="Machida M."/>
            <person name="Baker S.E."/>
            <person name="Andersen M.R."/>
        </authorList>
    </citation>
    <scope>NUCLEOTIDE SEQUENCE [LARGE SCALE GENOMIC DNA]</scope>
    <source>
        <strain evidence="6 7">IBT 18842</strain>
    </source>
</reference>
<dbReference type="GO" id="GO:0005778">
    <property type="term" value="C:peroxisomal membrane"/>
    <property type="evidence" value="ECO:0007669"/>
    <property type="project" value="UniProtKB-SubCell"/>
</dbReference>
<evidence type="ECO:0000256" key="4">
    <source>
        <dbReference type="ARBA" id="ARBA00046271"/>
    </source>
</evidence>
<evidence type="ECO:0000256" key="5">
    <source>
        <dbReference type="SAM" id="MobiDB-lite"/>
    </source>
</evidence>
<evidence type="ECO:0000256" key="1">
    <source>
        <dbReference type="ARBA" id="ARBA00022593"/>
    </source>
</evidence>
<dbReference type="GO" id="GO:0016559">
    <property type="term" value="P:peroxisome fission"/>
    <property type="evidence" value="ECO:0007669"/>
    <property type="project" value="InterPro"/>
</dbReference>
<comment type="subcellular location">
    <subcellularLocation>
        <location evidence="4">Peroxisome membrane</location>
    </subcellularLocation>
</comment>
<dbReference type="OrthoDB" id="10005898at2759"/>
<dbReference type="PANTHER" id="PTHR12652:SF25">
    <property type="entry name" value="MICROBODY (PEROXISOME) PROLIFERATION PROTEIN PEROXIN 11C (EUROFUNG)"/>
    <property type="match status" value="1"/>
</dbReference>
<dbReference type="PANTHER" id="PTHR12652">
    <property type="entry name" value="PEROXISOMAL BIOGENESIS FACTOR 11"/>
    <property type="match status" value="1"/>
</dbReference>
<proteinExistence type="predicted"/>
<accession>A0A5N6U801</accession>
<protein>
    <recommendedName>
        <fullName evidence="8">Peroxisomal biogenesis factor 11</fullName>
    </recommendedName>
</protein>
<dbReference type="EMBL" id="ML742027">
    <property type="protein sequence ID" value="KAE8154716.1"/>
    <property type="molecule type" value="Genomic_DNA"/>
</dbReference>
<evidence type="ECO:0000313" key="7">
    <source>
        <dbReference type="Proteomes" id="UP000325780"/>
    </source>
</evidence>
<gene>
    <name evidence="6" type="ORF">BDV25DRAFT_147317</name>
</gene>